<feature type="domain" description="Response regulatory" evidence="16">
    <location>
        <begin position="564"/>
        <end position="683"/>
    </location>
</feature>
<dbReference type="SUPFAM" id="SSF52172">
    <property type="entry name" value="CheY-like"/>
    <property type="match status" value="1"/>
</dbReference>
<dbReference type="CDD" id="cd17546">
    <property type="entry name" value="REC_hyHK_CKI1_RcsC-like"/>
    <property type="match status" value="1"/>
</dbReference>
<evidence type="ECO:0000259" key="16">
    <source>
        <dbReference type="PROSITE" id="PS50110"/>
    </source>
</evidence>
<gene>
    <name evidence="17" type="ORF">EGY25_08835</name>
</gene>
<evidence type="ECO:0000256" key="5">
    <source>
        <dbReference type="ARBA" id="ARBA00022679"/>
    </source>
</evidence>
<evidence type="ECO:0000256" key="13">
    <source>
        <dbReference type="PROSITE-ProRule" id="PRU00169"/>
    </source>
</evidence>
<dbReference type="SMART" id="SM00388">
    <property type="entry name" value="HisKA"/>
    <property type="match status" value="1"/>
</dbReference>
<evidence type="ECO:0000256" key="11">
    <source>
        <dbReference type="ARBA" id="ARBA00023012"/>
    </source>
</evidence>
<evidence type="ECO:0000256" key="4">
    <source>
        <dbReference type="ARBA" id="ARBA00022553"/>
    </source>
</evidence>
<dbReference type="InterPro" id="IPR001789">
    <property type="entry name" value="Sig_transdc_resp-reg_receiver"/>
</dbReference>
<feature type="modified residue" description="4-aspartylphosphate" evidence="13">
    <location>
        <position position="613"/>
    </location>
</feature>
<dbReference type="Gene3D" id="3.40.50.2300">
    <property type="match status" value="1"/>
</dbReference>
<dbReference type="InterPro" id="IPR003661">
    <property type="entry name" value="HisK_dim/P_dom"/>
</dbReference>
<dbReference type="InterPro" id="IPR036097">
    <property type="entry name" value="HisK_dim/P_sf"/>
</dbReference>
<dbReference type="PROSITE" id="PS50110">
    <property type="entry name" value="RESPONSE_REGULATORY"/>
    <property type="match status" value="1"/>
</dbReference>
<sequence>MSEESAATRAQLLRILLFAIIAVAALMLSVGGMVAYSASVLDNMSVRNQVRLTERRVERRLEGLREDVTSATVWNEAYEMTLASDLDWMQVNYGDYYADYMSHEVTVALDGDGKPVYASRDSEPVAPEAERAFLDAVRPLVDEIRRGAKHLRSEGGRTAFGLEAVSTREALVLVSDEPYFISVSTVVPEDAAHDHPGVRDPIVASGISARTFVGTLARDLMLSGPRLLSPMAPTSPAQLQLVATDGKIIGIIGWTPDSPGGALLVGAIPALSGLVAVLLASLVFGGMRIYRLIRDLAYNEEALDRSLAEAEAANAAKSQFLANMSHELRTPLNGIIAMSELLHHHQTDDRGREMARTIVSSGHTLEHVVNDILDVGKLEAGMLQFDVAPFALDEVLRSAAQLHGATAAAKGVELTLTIYPNATGVYSGDRTRVAQVISNLVGNAVKFTEYGSIRITARRHHHGKLCLSVSDTGIGFDRSTAARLFQRFEQADASISRRFGGTGLGLAICVSLARMMGGSVSVRSVPGKGSTFFAHLQLERLLDCDEPAAPLAAARETNEARELRILYADDHAVNRQVVSLILEPLGIVMTLAQDGAEALALVKASAFDLILMDVQMPGMDGLTATRLIRQHEVEHGLDRTPIISLTANAMDDDVTRSMAAGSDLHLPKPIRPAALIEAVDALLVPSHSDAASVAA</sequence>
<evidence type="ECO:0000256" key="9">
    <source>
        <dbReference type="ARBA" id="ARBA00022840"/>
    </source>
</evidence>
<dbReference type="PANTHER" id="PTHR45339">
    <property type="entry name" value="HYBRID SIGNAL TRANSDUCTION HISTIDINE KINASE J"/>
    <property type="match status" value="1"/>
</dbReference>
<evidence type="ECO:0000259" key="15">
    <source>
        <dbReference type="PROSITE" id="PS50109"/>
    </source>
</evidence>
<proteinExistence type="predicted"/>
<comment type="caution">
    <text evidence="17">The sequence shown here is derived from an EMBL/GenBank/DDBJ whole genome shotgun (WGS) entry which is preliminary data.</text>
</comment>
<dbReference type="InterPro" id="IPR005467">
    <property type="entry name" value="His_kinase_dom"/>
</dbReference>
<keyword evidence="18" id="KW-1185">Reference proteome</keyword>
<dbReference type="EC" id="2.7.13.3" evidence="3"/>
<dbReference type="CDD" id="cd00082">
    <property type="entry name" value="HisKA"/>
    <property type="match status" value="1"/>
</dbReference>
<dbReference type="CDD" id="cd16922">
    <property type="entry name" value="HATPase_EvgS-ArcB-TorS-like"/>
    <property type="match status" value="1"/>
</dbReference>
<evidence type="ECO:0000256" key="14">
    <source>
        <dbReference type="SAM" id="Phobius"/>
    </source>
</evidence>
<evidence type="ECO:0000313" key="18">
    <source>
        <dbReference type="Proteomes" id="UP000298216"/>
    </source>
</evidence>
<reference evidence="17 18" key="1">
    <citation type="submission" date="2019-03" db="EMBL/GenBank/DDBJ databases">
        <title>Draft genome of Brevundimonas sp. a heavy metal resistant soil bacteria.</title>
        <authorList>
            <person name="Soto J."/>
        </authorList>
    </citation>
    <scope>NUCLEOTIDE SEQUENCE [LARGE SCALE GENOMIC DNA]</scope>
    <source>
        <strain evidence="17 18">B-10</strain>
    </source>
</reference>
<dbReference type="InterPro" id="IPR007892">
    <property type="entry name" value="CHASE4"/>
</dbReference>
<dbReference type="GO" id="GO:0016020">
    <property type="term" value="C:membrane"/>
    <property type="evidence" value="ECO:0007669"/>
    <property type="project" value="UniProtKB-SubCell"/>
</dbReference>
<keyword evidence="8" id="KW-0418">Kinase</keyword>
<dbReference type="FunFam" id="1.10.287.130:FF:000004">
    <property type="entry name" value="Ethylene receptor 1"/>
    <property type="match status" value="1"/>
</dbReference>
<keyword evidence="11" id="KW-0902">Two-component regulatory system</keyword>
<keyword evidence="5" id="KW-0808">Transferase</keyword>
<evidence type="ECO:0000256" key="10">
    <source>
        <dbReference type="ARBA" id="ARBA00022989"/>
    </source>
</evidence>
<feature type="transmembrane region" description="Helical" evidence="14">
    <location>
        <begin position="262"/>
        <end position="284"/>
    </location>
</feature>
<dbReference type="SMART" id="SM00387">
    <property type="entry name" value="HATPase_c"/>
    <property type="match status" value="1"/>
</dbReference>
<dbReference type="EMBL" id="SPVH01000006">
    <property type="protein sequence ID" value="TFW12145.1"/>
    <property type="molecule type" value="Genomic_DNA"/>
</dbReference>
<dbReference type="GO" id="GO:0000155">
    <property type="term" value="F:phosphorelay sensor kinase activity"/>
    <property type="evidence" value="ECO:0007669"/>
    <property type="project" value="InterPro"/>
</dbReference>
<evidence type="ECO:0000313" key="17">
    <source>
        <dbReference type="EMBL" id="TFW12145.1"/>
    </source>
</evidence>
<dbReference type="SUPFAM" id="SSF55874">
    <property type="entry name" value="ATPase domain of HSP90 chaperone/DNA topoisomerase II/histidine kinase"/>
    <property type="match status" value="1"/>
</dbReference>
<accession>A0A4Y9RWF9</accession>
<dbReference type="InterPro" id="IPR011006">
    <property type="entry name" value="CheY-like_superfamily"/>
</dbReference>
<feature type="domain" description="Histidine kinase" evidence="15">
    <location>
        <begin position="323"/>
        <end position="540"/>
    </location>
</feature>
<dbReference type="PRINTS" id="PR00344">
    <property type="entry name" value="BCTRLSENSOR"/>
</dbReference>
<keyword evidence="10 14" id="KW-1133">Transmembrane helix</keyword>
<dbReference type="GO" id="GO:0005524">
    <property type="term" value="F:ATP binding"/>
    <property type="evidence" value="ECO:0007669"/>
    <property type="project" value="UniProtKB-KW"/>
</dbReference>
<evidence type="ECO:0000256" key="8">
    <source>
        <dbReference type="ARBA" id="ARBA00022777"/>
    </source>
</evidence>
<keyword evidence="6 14" id="KW-0812">Transmembrane</keyword>
<dbReference type="OrthoDB" id="7178222at2"/>
<evidence type="ECO:0000256" key="7">
    <source>
        <dbReference type="ARBA" id="ARBA00022741"/>
    </source>
</evidence>
<keyword evidence="12 14" id="KW-0472">Membrane</keyword>
<dbReference type="Gene3D" id="1.10.287.130">
    <property type="match status" value="1"/>
</dbReference>
<keyword evidence="4 13" id="KW-0597">Phosphoprotein</keyword>
<protein>
    <recommendedName>
        <fullName evidence="3">histidine kinase</fullName>
        <ecNumber evidence="3">2.7.13.3</ecNumber>
    </recommendedName>
</protein>
<dbReference type="SUPFAM" id="SSF47384">
    <property type="entry name" value="Homodimeric domain of signal transducing histidine kinase"/>
    <property type="match status" value="1"/>
</dbReference>
<keyword evidence="9" id="KW-0067">ATP-binding</keyword>
<dbReference type="SMART" id="SM00448">
    <property type="entry name" value="REC"/>
    <property type="match status" value="1"/>
</dbReference>
<evidence type="ECO:0000256" key="1">
    <source>
        <dbReference type="ARBA" id="ARBA00000085"/>
    </source>
</evidence>
<dbReference type="Proteomes" id="UP000298216">
    <property type="component" value="Unassembled WGS sequence"/>
</dbReference>
<dbReference type="InterPro" id="IPR003594">
    <property type="entry name" value="HATPase_dom"/>
</dbReference>
<dbReference type="Gene3D" id="3.30.565.10">
    <property type="entry name" value="Histidine kinase-like ATPase, C-terminal domain"/>
    <property type="match status" value="1"/>
</dbReference>
<name>A0A4Y9RWF9_9CAUL</name>
<dbReference type="PANTHER" id="PTHR45339:SF1">
    <property type="entry name" value="HYBRID SIGNAL TRANSDUCTION HISTIDINE KINASE J"/>
    <property type="match status" value="1"/>
</dbReference>
<dbReference type="InterPro" id="IPR004358">
    <property type="entry name" value="Sig_transdc_His_kin-like_C"/>
</dbReference>
<dbReference type="Pfam" id="PF00072">
    <property type="entry name" value="Response_reg"/>
    <property type="match status" value="1"/>
</dbReference>
<dbReference type="Pfam" id="PF05228">
    <property type="entry name" value="CHASE4"/>
    <property type="match status" value="1"/>
</dbReference>
<dbReference type="AlphaFoldDB" id="A0A4Y9RWF9"/>
<dbReference type="InterPro" id="IPR036890">
    <property type="entry name" value="HATPase_C_sf"/>
</dbReference>
<keyword evidence="7" id="KW-0547">Nucleotide-binding</keyword>
<organism evidence="17 18">
    <name type="scientific">Brevundimonas intermedia</name>
    <dbReference type="NCBI Taxonomy" id="74315"/>
    <lineage>
        <taxon>Bacteria</taxon>
        <taxon>Pseudomonadati</taxon>
        <taxon>Pseudomonadota</taxon>
        <taxon>Alphaproteobacteria</taxon>
        <taxon>Caulobacterales</taxon>
        <taxon>Caulobacteraceae</taxon>
        <taxon>Brevundimonas</taxon>
    </lineage>
</organism>
<evidence type="ECO:0000256" key="6">
    <source>
        <dbReference type="ARBA" id="ARBA00022692"/>
    </source>
</evidence>
<dbReference type="PROSITE" id="PS50109">
    <property type="entry name" value="HIS_KIN"/>
    <property type="match status" value="1"/>
</dbReference>
<evidence type="ECO:0000256" key="12">
    <source>
        <dbReference type="ARBA" id="ARBA00023136"/>
    </source>
</evidence>
<comment type="subcellular location">
    <subcellularLocation>
        <location evidence="2">Membrane</location>
    </subcellularLocation>
</comment>
<dbReference type="RefSeq" id="WP_135194630.1">
    <property type="nucleotide sequence ID" value="NZ_SPVH01000006.1"/>
</dbReference>
<dbReference type="Pfam" id="PF00512">
    <property type="entry name" value="HisKA"/>
    <property type="match status" value="1"/>
</dbReference>
<feature type="transmembrane region" description="Helical" evidence="14">
    <location>
        <begin position="12"/>
        <end position="36"/>
    </location>
</feature>
<dbReference type="Pfam" id="PF02518">
    <property type="entry name" value="HATPase_c"/>
    <property type="match status" value="1"/>
</dbReference>
<comment type="catalytic activity">
    <reaction evidence="1">
        <text>ATP + protein L-histidine = ADP + protein N-phospho-L-histidine.</text>
        <dbReference type="EC" id="2.7.13.3"/>
    </reaction>
</comment>
<dbReference type="FunFam" id="3.30.565.10:FF:000010">
    <property type="entry name" value="Sensor histidine kinase RcsC"/>
    <property type="match status" value="1"/>
</dbReference>
<evidence type="ECO:0000256" key="2">
    <source>
        <dbReference type="ARBA" id="ARBA00004370"/>
    </source>
</evidence>
<evidence type="ECO:0000256" key="3">
    <source>
        <dbReference type="ARBA" id="ARBA00012438"/>
    </source>
</evidence>